<feature type="region of interest" description="Disordered" evidence="1">
    <location>
        <begin position="55"/>
        <end position="81"/>
    </location>
</feature>
<protein>
    <submittedName>
        <fullName evidence="2">Uncharacterized protein</fullName>
    </submittedName>
</protein>
<sequence>MTRILSAMTLIAALAVAILVLSGAPAAHAGPLCEHRSQAHIDKYGGLLKDSADHVSRGELPTCDPNPESSQDDSHHDDDGKSRYCRKRWFC</sequence>
<dbReference type="InterPro" id="IPR055623">
    <property type="entry name" value="DUF7199"/>
</dbReference>
<keyword evidence="3" id="KW-1185">Reference proteome</keyword>
<dbReference type="EMBL" id="KX657793">
    <property type="protein sequence ID" value="AOZ61318.1"/>
    <property type="molecule type" value="Genomic_DNA"/>
</dbReference>
<gene>
    <name evidence="2" type="ORF">SEA_DARTHPHADER_78</name>
</gene>
<feature type="compositionally biased region" description="Basic and acidic residues" evidence="1">
    <location>
        <begin position="72"/>
        <end position="81"/>
    </location>
</feature>
<organism evidence="2 3">
    <name type="scientific">Mycobacterium phage DarthPhader</name>
    <dbReference type="NCBI Taxonomy" id="1912975"/>
    <lineage>
        <taxon>Viruses</taxon>
        <taxon>Duplodnaviria</taxon>
        <taxon>Heunggongvirae</taxon>
        <taxon>Uroviricota</taxon>
        <taxon>Caudoviricetes</taxon>
        <taxon>Refugevirus</taxon>
        <taxon>Refugevirus darthphader</taxon>
    </lineage>
</organism>
<reference evidence="3" key="1">
    <citation type="submission" date="2016-08" db="EMBL/GenBank/DDBJ databases">
        <authorList>
            <person name="Seilhamer J.J."/>
        </authorList>
    </citation>
    <scope>NUCLEOTIDE SEQUENCE [LARGE SCALE GENOMIC DNA]</scope>
</reference>
<evidence type="ECO:0000256" key="1">
    <source>
        <dbReference type="SAM" id="MobiDB-lite"/>
    </source>
</evidence>
<accession>A0A1I9S424</accession>
<evidence type="ECO:0000313" key="2">
    <source>
        <dbReference type="EMBL" id="AOZ61318.1"/>
    </source>
</evidence>
<dbReference type="Proteomes" id="UP000226155">
    <property type="component" value="Segment"/>
</dbReference>
<dbReference type="Pfam" id="PF23829">
    <property type="entry name" value="DUF7199"/>
    <property type="match status" value="1"/>
</dbReference>
<proteinExistence type="predicted"/>
<name>A0A1I9S424_9CAUD</name>
<evidence type="ECO:0000313" key="3">
    <source>
        <dbReference type="Proteomes" id="UP000226155"/>
    </source>
</evidence>